<dbReference type="Proteomes" id="UP000515158">
    <property type="component" value="Unplaced"/>
</dbReference>
<dbReference type="InterPro" id="IPR001683">
    <property type="entry name" value="PX_dom"/>
</dbReference>
<feature type="region of interest" description="Disordered" evidence="1">
    <location>
        <begin position="142"/>
        <end position="215"/>
    </location>
</feature>
<dbReference type="Pfam" id="PF00787">
    <property type="entry name" value="PX"/>
    <property type="match status" value="1"/>
</dbReference>
<feature type="compositionally biased region" description="Basic and acidic residues" evidence="1">
    <location>
        <begin position="184"/>
        <end position="199"/>
    </location>
</feature>
<gene>
    <name evidence="5" type="primary">LOC117644124</name>
</gene>
<evidence type="ECO:0000259" key="3">
    <source>
        <dbReference type="PROSITE" id="PS50195"/>
    </source>
</evidence>
<dbReference type="Gene3D" id="1.20.58.80">
    <property type="entry name" value="Phosphotransferase system, lactose/cellobiose-type IIA subunit"/>
    <property type="match status" value="1"/>
</dbReference>
<dbReference type="PROSITE" id="PS50195">
    <property type="entry name" value="PX"/>
    <property type="match status" value="1"/>
</dbReference>
<dbReference type="FunCoup" id="A0A6P8ZLQ2">
    <property type="interactions" value="1266"/>
</dbReference>
<accession>A0A6P8ZLQ2</accession>
<dbReference type="InterPro" id="IPR036871">
    <property type="entry name" value="PX_dom_sf"/>
</dbReference>
<dbReference type="InterPro" id="IPR051866">
    <property type="entry name" value="Intracell_Sig-Traffick_Protein"/>
</dbReference>
<dbReference type="RefSeq" id="XP_034239249.1">
    <property type="nucleotide sequence ID" value="XM_034383358.1"/>
</dbReference>
<dbReference type="Pfam" id="PF00069">
    <property type="entry name" value="Pkinase"/>
    <property type="match status" value="1"/>
</dbReference>
<dbReference type="Pfam" id="PF04212">
    <property type="entry name" value="MIT"/>
    <property type="match status" value="1"/>
</dbReference>
<keyword evidence="5" id="KW-0418">Kinase</keyword>
<dbReference type="InterPro" id="IPR000719">
    <property type="entry name" value="Prot_kinase_dom"/>
</dbReference>
<dbReference type="KEGG" id="tpal:117644124"/>
<sequence>MMADQWTRFFSVTNPRRHTKGFTVYKVTSTVYPRNCPEAKTEVVVWKRFKEFQKLYKELKSRHEKLYLKDEFPPFSKPCLFGRFEMDVIEDRRLAAQTLLDFVAKYPPLFTSQSCVKFFELSQNETLSGEIQSCSHENQLPLPSPLVPSALRESDNALSRSSSRSTLTDSDSVNSIIGSPSMDESSRARSDSGHGKDHSLPIMTPHQDEQSQVSLDNTREPQLIQIVEGTNSLILGRCASINEAPKAEVPHLESGQGECSESQSCPETSLSCKLTSQEPKDAEIEARQNETSSELLMMDYITHAGYHISQAVQHESNSNFELAFSSYKAAISCLLNGVEDDSSDEMKSLVQRKTSQYLIRAEQIYHTHLDRSHNTTRTIPETTDIPQIQETDASKNFKSLEAPVGDLKLYKVLGVVSSVILALNVSNNTPYIIKVLHKSSFPVDRRTKSSVPRNVPFMCRLHNFMENERAVFLILEQARGGCLWDHITPYFEARHNPESSRHDFAYFLNGCAAENTQENRCSAVLHGEKLPEKPVSDKLCDQHLGIALNQATNGLITTEDGNMEPINHGVIPDVIIQEMASCSEDTILDQSHDAPDVLQTKYSTPIPVETTVSSETSDILKNSQNLLNSVNSTLSKSEEATKALLHSTILTLDNTFSDSDRERNQVSCHKSKIDVEHSSLRNSSPKLTSNRRIPSSSRENNRSASRERRPSTSRHSRSRIRFSCDDMFEGRARALSKSLDREALHRVDSGVEQGTCQGLPTDTVRLWAAQLILALDALHHWGVIIGDLRPDNLLLGEGLNLVLTYQCEWVCVDRVVHPEAVEQLYAAPEMSSIQAKTTAADWWSYGAILFCLLSGETLHSCHPGGFHSYSTLHIPNSVCEEGANLLRQLLQFDAQKRLGVGPHGIARLRSHPFFKDIEWNKVLLMSAAL</sequence>
<dbReference type="GO" id="GO:0005524">
    <property type="term" value="F:ATP binding"/>
    <property type="evidence" value="ECO:0007669"/>
    <property type="project" value="InterPro"/>
</dbReference>
<feature type="domain" description="Protein kinase" evidence="2">
    <location>
        <begin position="560"/>
        <end position="914"/>
    </location>
</feature>
<dbReference type="SUPFAM" id="SSF116846">
    <property type="entry name" value="MIT domain"/>
    <property type="match status" value="1"/>
</dbReference>
<dbReference type="CDD" id="cd02677">
    <property type="entry name" value="MIT_SNX15"/>
    <property type="match status" value="1"/>
</dbReference>
<dbReference type="CDD" id="cd06881">
    <property type="entry name" value="PX_SNX15_like"/>
    <property type="match status" value="1"/>
</dbReference>
<keyword evidence="4" id="KW-1185">Reference proteome</keyword>
<proteinExistence type="predicted"/>
<dbReference type="SMART" id="SM00745">
    <property type="entry name" value="MIT"/>
    <property type="match status" value="1"/>
</dbReference>
<dbReference type="AlphaFoldDB" id="A0A6P8ZLQ2"/>
<feature type="compositionally biased region" description="Polar residues" evidence="1">
    <location>
        <begin position="680"/>
        <end position="693"/>
    </location>
</feature>
<keyword evidence="5" id="KW-0808">Transferase</keyword>
<dbReference type="GO" id="GO:0004672">
    <property type="term" value="F:protein kinase activity"/>
    <property type="evidence" value="ECO:0007669"/>
    <property type="project" value="InterPro"/>
</dbReference>
<feature type="compositionally biased region" description="Low complexity" evidence="1">
    <location>
        <begin position="158"/>
        <end position="172"/>
    </location>
</feature>
<dbReference type="SUPFAM" id="SSF56112">
    <property type="entry name" value="Protein kinase-like (PK-like)"/>
    <property type="match status" value="1"/>
</dbReference>
<dbReference type="Gene3D" id="1.10.510.10">
    <property type="entry name" value="Transferase(Phosphotransferase) domain 1"/>
    <property type="match status" value="1"/>
</dbReference>
<dbReference type="SUPFAM" id="SSF64268">
    <property type="entry name" value="PX domain"/>
    <property type="match status" value="1"/>
</dbReference>
<dbReference type="InParanoid" id="A0A6P8ZLQ2"/>
<evidence type="ECO:0000313" key="5">
    <source>
        <dbReference type="RefSeq" id="XP_034239249.1"/>
    </source>
</evidence>
<dbReference type="PROSITE" id="PS50011">
    <property type="entry name" value="PROTEIN_KINASE_DOM"/>
    <property type="match status" value="1"/>
</dbReference>
<dbReference type="InterPro" id="IPR011009">
    <property type="entry name" value="Kinase-like_dom_sf"/>
</dbReference>
<dbReference type="OrthoDB" id="1278353at2759"/>
<dbReference type="GeneID" id="117644124"/>
<dbReference type="GO" id="GO:0035091">
    <property type="term" value="F:phosphatidylinositol binding"/>
    <property type="evidence" value="ECO:0007669"/>
    <property type="project" value="InterPro"/>
</dbReference>
<feature type="compositionally biased region" description="Basic and acidic residues" evidence="1">
    <location>
        <begin position="699"/>
        <end position="710"/>
    </location>
</feature>
<dbReference type="Gene3D" id="3.30.1520.10">
    <property type="entry name" value="Phox-like domain"/>
    <property type="match status" value="1"/>
</dbReference>
<evidence type="ECO:0000313" key="4">
    <source>
        <dbReference type="Proteomes" id="UP000515158"/>
    </source>
</evidence>
<feature type="region of interest" description="Disordered" evidence="1">
    <location>
        <begin position="660"/>
        <end position="718"/>
    </location>
</feature>
<feature type="domain" description="PX" evidence="3">
    <location>
        <begin position="3"/>
        <end position="126"/>
    </location>
</feature>
<organism evidence="5">
    <name type="scientific">Thrips palmi</name>
    <name type="common">Melon thrips</name>
    <dbReference type="NCBI Taxonomy" id="161013"/>
    <lineage>
        <taxon>Eukaryota</taxon>
        <taxon>Metazoa</taxon>
        <taxon>Ecdysozoa</taxon>
        <taxon>Arthropoda</taxon>
        <taxon>Hexapoda</taxon>
        <taxon>Insecta</taxon>
        <taxon>Pterygota</taxon>
        <taxon>Neoptera</taxon>
        <taxon>Paraneoptera</taxon>
        <taxon>Thysanoptera</taxon>
        <taxon>Terebrantia</taxon>
        <taxon>Thripoidea</taxon>
        <taxon>Thripidae</taxon>
        <taxon>Thrips</taxon>
    </lineage>
</organism>
<evidence type="ECO:0000259" key="2">
    <source>
        <dbReference type="PROSITE" id="PS50011"/>
    </source>
</evidence>
<name>A0A6P8ZLQ2_THRPL</name>
<reference evidence="5" key="1">
    <citation type="submission" date="2025-08" db="UniProtKB">
        <authorList>
            <consortium name="RefSeq"/>
        </authorList>
    </citation>
    <scope>IDENTIFICATION</scope>
    <source>
        <tissue evidence="5">Total insect</tissue>
    </source>
</reference>
<dbReference type="SMART" id="SM00220">
    <property type="entry name" value="S_TKc"/>
    <property type="match status" value="1"/>
</dbReference>
<dbReference type="InterPro" id="IPR036181">
    <property type="entry name" value="MIT_dom_sf"/>
</dbReference>
<protein>
    <submittedName>
        <fullName evidence="5">Ribosomal protein S6 kinase delta-1 isoform X1</fullName>
    </submittedName>
</protein>
<evidence type="ECO:0000256" key="1">
    <source>
        <dbReference type="SAM" id="MobiDB-lite"/>
    </source>
</evidence>
<dbReference type="InterPro" id="IPR007330">
    <property type="entry name" value="MIT_dom"/>
</dbReference>
<dbReference type="PANTHER" id="PTHR15508">
    <property type="entry name" value="RIBOSOMAL PROTEIN S6 KINASE"/>
    <property type="match status" value="1"/>
</dbReference>
<dbReference type="PANTHER" id="PTHR15508:SF8">
    <property type="entry name" value="LD24550P"/>
    <property type="match status" value="1"/>
</dbReference>